<keyword evidence="3" id="KW-1185">Reference proteome</keyword>
<dbReference type="InterPro" id="IPR018712">
    <property type="entry name" value="Tle1-like_cat"/>
</dbReference>
<dbReference type="SUPFAM" id="SSF53474">
    <property type="entry name" value="alpha/beta-Hydrolases"/>
    <property type="match status" value="1"/>
</dbReference>
<feature type="domain" description="T6SS Phospholipase effector Tle1-like catalytic" evidence="1">
    <location>
        <begin position="4"/>
        <end position="271"/>
    </location>
</feature>
<dbReference type="EMBL" id="QEKW01000015">
    <property type="protein sequence ID" value="PVZ05364.1"/>
    <property type="molecule type" value="Genomic_DNA"/>
</dbReference>
<comment type="caution">
    <text evidence="2">The sequence shown here is derived from an EMBL/GenBank/DDBJ whole genome shotgun (WGS) entry which is preliminary data.</text>
</comment>
<gene>
    <name evidence="2" type="ORF">C8D89_11569</name>
</gene>
<protein>
    <submittedName>
        <fullName evidence="2">Putative alpha/beta hydrolase family protein DUF2235</fullName>
    </submittedName>
</protein>
<evidence type="ECO:0000313" key="2">
    <source>
        <dbReference type="EMBL" id="PVZ05364.1"/>
    </source>
</evidence>
<accession>A0A2U1EZK0</accession>
<name>A0A2U1EZK0_9PSEU</name>
<dbReference type="PANTHER" id="PTHR33840">
    <property type="match status" value="1"/>
</dbReference>
<dbReference type="GO" id="GO:0016787">
    <property type="term" value="F:hydrolase activity"/>
    <property type="evidence" value="ECO:0007669"/>
    <property type="project" value="UniProtKB-KW"/>
</dbReference>
<dbReference type="InterPro" id="IPR029058">
    <property type="entry name" value="AB_hydrolase_fold"/>
</dbReference>
<reference evidence="2 3" key="1">
    <citation type="submission" date="2018-04" db="EMBL/GenBank/DDBJ databases">
        <title>Genomic Encyclopedia of Type Strains, Phase IV (KMG-IV): sequencing the most valuable type-strain genomes for metagenomic binning, comparative biology and taxonomic classification.</title>
        <authorList>
            <person name="Goeker M."/>
        </authorList>
    </citation>
    <scope>NUCLEOTIDE SEQUENCE [LARGE SCALE GENOMIC DNA]</scope>
    <source>
        <strain evidence="2 3">DSM 45771</strain>
    </source>
</reference>
<sequence length="541" mass="58199">MSDLVICCDGTWQDATDRSNVVRLYEALDLPPNRRKYVEGVGTGWLLDRLRGGVAGVGIDRDLLAGYRFLVDEFRPDDHIAVFGFSRGAYLARSLAGMVGTVGIVDRAALGGEALEAAVAAAYGRYKAHKADVRAARRAGQEASRGPVTDDALPLVYDPRSPDVPVAFVGVWDTVGALGIPSYLGIPDLLGSRERYEFLDVVLDRRIPHARHAVSLDEMRGPFRPTLWDESAAGAGQDIVQTWFPGDHCDVGGGHADRGLSDGALWWMIEQARAAIELPIADPAVRPDPVDGTLHGLGQGPFGAFGAVVEAATQPRPRATPLVDHTRPLPRRVADSAYERQRARAGRPAGQQYRPTRTLGVGDAVEVVVEAHRSWNATGLYLEPGTYHFTAAGRWGTPLGGGGPRGAARWPIVGDGFGRVVDLVEQGLRQVLDNPEAELVGARREAHEPLMALVGLVANEVTDAEGQVVVTPTGARLEDQKFVIGDDRQQAVDRAGYLWAYGNDAWGSYGNNHGQVVLTVRRLDDQPAPEPAAGERAGARR</sequence>
<keyword evidence="2" id="KW-0378">Hydrolase</keyword>
<dbReference type="Proteomes" id="UP000245639">
    <property type="component" value="Unassembled WGS sequence"/>
</dbReference>
<proteinExistence type="predicted"/>
<dbReference type="Pfam" id="PF09994">
    <property type="entry name" value="T6SS_Tle1-like_cat"/>
    <property type="match status" value="1"/>
</dbReference>
<dbReference type="Gene3D" id="2.60.120.430">
    <property type="entry name" value="Galactose-binding lectin"/>
    <property type="match status" value="1"/>
</dbReference>
<evidence type="ECO:0000313" key="3">
    <source>
        <dbReference type="Proteomes" id="UP000245639"/>
    </source>
</evidence>
<dbReference type="PANTHER" id="PTHR33840:SF1">
    <property type="entry name" value="TLE1 PHOSPHOLIPASE DOMAIN-CONTAINING PROTEIN"/>
    <property type="match status" value="1"/>
</dbReference>
<dbReference type="RefSeq" id="WP_165825878.1">
    <property type="nucleotide sequence ID" value="NZ_QEKW01000015.1"/>
</dbReference>
<organism evidence="2 3">
    <name type="scientific">Actinomycetospora cinnamomea</name>
    <dbReference type="NCBI Taxonomy" id="663609"/>
    <lineage>
        <taxon>Bacteria</taxon>
        <taxon>Bacillati</taxon>
        <taxon>Actinomycetota</taxon>
        <taxon>Actinomycetes</taxon>
        <taxon>Pseudonocardiales</taxon>
        <taxon>Pseudonocardiaceae</taxon>
        <taxon>Actinomycetospora</taxon>
    </lineage>
</organism>
<evidence type="ECO:0000259" key="1">
    <source>
        <dbReference type="Pfam" id="PF09994"/>
    </source>
</evidence>
<dbReference type="AlphaFoldDB" id="A0A2U1EZK0"/>